<sequence length="78" mass="8722">MDTKGRFKTRTPPRIGANGLRKGLMDSIYVNGRSEGQRGRMDGLKRGELADVRAKWLETGKTARLNNLISPGQEDKLH</sequence>
<proteinExistence type="predicted"/>
<dbReference type="AlphaFoldDB" id="A0A0L0V679"/>
<evidence type="ECO:0000313" key="2">
    <source>
        <dbReference type="EMBL" id="KNE94783.1"/>
    </source>
</evidence>
<organism evidence="2 3">
    <name type="scientific">Puccinia striiformis f. sp. tritici PST-78</name>
    <dbReference type="NCBI Taxonomy" id="1165861"/>
    <lineage>
        <taxon>Eukaryota</taxon>
        <taxon>Fungi</taxon>
        <taxon>Dikarya</taxon>
        <taxon>Basidiomycota</taxon>
        <taxon>Pucciniomycotina</taxon>
        <taxon>Pucciniomycetes</taxon>
        <taxon>Pucciniales</taxon>
        <taxon>Pucciniaceae</taxon>
        <taxon>Puccinia</taxon>
    </lineage>
</organism>
<evidence type="ECO:0000313" key="3">
    <source>
        <dbReference type="Proteomes" id="UP000054564"/>
    </source>
</evidence>
<gene>
    <name evidence="2" type="ORF">PSTG_11875</name>
</gene>
<feature type="region of interest" description="Disordered" evidence="1">
    <location>
        <begin position="1"/>
        <end position="20"/>
    </location>
</feature>
<dbReference type="Proteomes" id="UP000054564">
    <property type="component" value="Unassembled WGS sequence"/>
</dbReference>
<evidence type="ECO:0000256" key="1">
    <source>
        <dbReference type="SAM" id="MobiDB-lite"/>
    </source>
</evidence>
<comment type="caution">
    <text evidence="2">The sequence shown here is derived from an EMBL/GenBank/DDBJ whole genome shotgun (WGS) entry which is preliminary data.</text>
</comment>
<dbReference type="EMBL" id="AJIL01000109">
    <property type="protein sequence ID" value="KNE94783.1"/>
    <property type="molecule type" value="Genomic_DNA"/>
</dbReference>
<accession>A0A0L0V679</accession>
<name>A0A0L0V679_9BASI</name>
<feature type="compositionally biased region" description="Basic residues" evidence="1">
    <location>
        <begin position="1"/>
        <end position="11"/>
    </location>
</feature>
<reference evidence="3" key="1">
    <citation type="submission" date="2014-03" db="EMBL/GenBank/DDBJ databases">
        <title>The Genome Sequence of Puccinia striiformis f. sp. tritici PST-78.</title>
        <authorList>
            <consortium name="The Broad Institute Genome Sequencing Platform"/>
            <person name="Cuomo C."/>
            <person name="Hulbert S."/>
            <person name="Chen X."/>
            <person name="Walker B."/>
            <person name="Young S.K."/>
            <person name="Zeng Q."/>
            <person name="Gargeya S."/>
            <person name="Fitzgerald M."/>
            <person name="Haas B."/>
            <person name="Abouelleil A."/>
            <person name="Alvarado L."/>
            <person name="Arachchi H.M."/>
            <person name="Berlin A.M."/>
            <person name="Chapman S.B."/>
            <person name="Goldberg J."/>
            <person name="Griggs A."/>
            <person name="Gujja S."/>
            <person name="Hansen M."/>
            <person name="Howarth C."/>
            <person name="Imamovic A."/>
            <person name="Larimer J."/>
            <person name="McCowan C."/>
            <person name="Montmayeur A."/>
            <person name="Murphy C."/>
            <person name="Neiman D."/>
            <person name="Pearson M."/>
            <person name="Priest M."/>
            <person name="Roberts A."/>
            <person name="Saif S."/>
            <person name="Shea T."/>
            <person name="Sisk P."/>
            <person name="Sykes S."/>
            <person name="Wortman J."/>
            <person name="Nusbaum C."/>
            <person name="Birren B."/>
        </authorList>
    </citation>
    <scope>NUCLEOTIDE SEQUENCE [LARGE SCALE GENOMIC DNA]</scope>
    <source>
        <strain evidence="3">race PST-78</strain>
    </source>
</reference>
<keyword evidence="3" id="KW-1185">Reference proteome</keyword>
<protein>
    <submittedName>
        <fullName evidence="2">Uncharacterized protein</fullName>
    </submittedName>
</protein>